<feature type="non-terminal residue" evidence="1">
    <location>
        <position position="47"/>
    </location>
</feature>
<protein>
    <submittedName>
        <fullName evidence="1">Uncharacterized protein</fullName>
    </submittedName>
</protein>
<reference evidence="1" key="1">
    <citation type="journal article" date="2014" name="Front. Microbiol.">
        <title>High frequency of phylogenetically diverse reductive dehalogenase-homologous genes in deep subseafloor sedimentary metagenomes.</title>
        <authorList>
            <person name="Kawai M."/>
            <person name="Futagami T."/>
            <person name="Toyoda A."/>
            <person name="Takaki Y."/>
            <person name="Nishi S."/>
            <person name="Hori S."/>
            <person name="Arai W."/>
            <person name="Tsubouchi T."/>
            <person name="Morono Y."/>
            <person name="Uchiyama I."/>
            <person name="Ito T."/>
            <person name="Fujiyama A."/>
            <person name="Inagaki F."/>
            <person name="Takami H."/>
        </authorList>
    </citation>
    <scope>NUCLEOTIDE SEQUENCE</scope>
    <source>
        <strain evidence="1">Expedition CK06-06</strain>
    </source>
</reference>
<sequence length="47" mass="5515">MTEKKITFETEIKCPHCKKFLIVKNEKTILTEAVKAEYEEKVVVEKS</sequence>
<name>X1H4N4_9ZZZZ</name>
<dbReference type="EMBL" id="BARU01007026">
    <property type="protein sequence ID" value="GAH40253.1"/>
    <property type="molecule type" value="Genomic_DNA"/>
</dbReference>
<comment type="caution">
    <text evidence="1">The sequence shown here is derived from an EMBL/GenBank/DDBJ whole genome shotgun (WGS) entry which is preliminary data.</text>
</comment>
<evidence type="ECO:0000313" key="1">
    <source>
        <dbReference type="EMBL" id="GAH40253.1"/>
    </source>
</evidence>
<gene>
    <name evidence="1" type="ORF">S03H2_13853</name>
</gene>
<organism evidence="1">
    <name type="scientific">marine sediment metagenome</name>
    <dbReference type="NCBI Taxonomy" id="412755"/>
    <lineage>
        <taxon>unclassified sequences</taxon>
        <taxon>metagenomes</taxon>
        <taxon>ecological metagenomes</taxon>
    </lineage>
</organism>
<dbReference type="AlphaFoldDB" id="X1H4N4"/>
<proteinExistence type="predicted"/>
<accession>X1H4N4</accession>